<keyword evidence="2" id="KW-0604">Photosystem II</keyword>
<dbReference type="InterPro" id="IPR015943">
    <property type="entry name" value="WD40/YVTN_repeat-like_dom_sf"/>
</dbReference>
<dbReference type="SUPFAM" id="SSF110296">
    <property type="entry name" value="Oligoxyloglucan reducing end-specific cellobiohydrolase"/>
    <property type="match status" value="1"/>
</dbReference>
<dbReference type="GO" id="GO:0009523">
    <property type="term" value="C:photosystem II"/>
    <property type="evidence" value="ECO:0007669"/>
    <property type="project" value="UniProtKB-KW"/>
</dbReference>
<evidence type="ECO:0000313" key="4">
    <source>
        <dbReference type="EMBL" id="SEK68277.1"/>
    </source>
</evidence>
<dbReference type="GO" id="GO:0015979">
    <property type="term" value="P:photosynthesis"/>
    <property type="evidence" value="ECO:0007669"/>
    <property type="project" value="UniProtKB-KW"/>
</dbReference>
<dbReference type="Gene3D" id="2.130.10.10">
    <property type="entry name" value="YVTN repeat-like/Quinoprotein amine dehydrogenase"/>
    <property type="match status" value="2"/>
</dbReference>
<dbReference type="Pfam" id="PF14870">
    <property type="entry name" value="PSII_BNR"/>
    <property type="match status" value="1"/>
</dbReference>
<organism evidence="4 5">
    <name type="scientific">Parapedobacter koreensis</name>
    <dbReference type="NCBI Taxonomy" id="332977"/>
    <lineage>
        <taxon>Bacteria</taxon>
        <taxon>Pseudomonadati</taxon>
        <taxon>Bacteroidota</taxon>
        <taxon>Sphingobacteriia</taxon>
        <taxon>Sphingobacteriales</taxon>
        <taxon>Sphingobacteriaceae</taxon>
        <taxon>Parapedobacter</taxon>
    </lineage>
</organism>
<proteinExistence type="predicted"/>
<dbReference type="EMBL" id="FNZR01000002">
    <property type="protein sequence ID" value="SEK68277.1"/>
    <property type="molecule type" value="Genomic_DNA"/>
</dbReference>
<protein>
    <recommendedName>
        <fullName evidence="3">Photosynthesis system II assembly factor Ycf48/Hcf136-like domain-containing protein</fullName>
    </recommendedName>
</protein>
<reference evidence="5" key="1">
    <citation type="submission" date="2016-10" db="EMBL/GenBank/DDBJ databases">
        <authorList>
            <person name="Varghese N."/>
            <person name="Submissions S."/>
        </authorList>
    </citation>
    <scope>NUCLEOTIDE SEQUENCE [LARGE SCALE GENOMIC DNA]</scope>
    <source>
        <strain evidence="5">Jip14</strain>
    </source>
</reference>
<dbReference type="AlphaFoldDB" id="A0A1H7J311"/>
<evidence type="ECO:0000256" key="2">
    <source>
        <dbReference type="ARBA" id="ARBA00023276"/>
    </source>
</evidence>
<evidence type="ECO:0000313" key="5">
    <source>
        <dbReference type="Proteomes" id="UP000198916"/>
    </source>
</evidence>
<evidence type="ECO:0000256" key="1">
    <source>
        <dbReference type="ARBA" id="ARBA00022531"/>
    </source>
</evidence>
<keyword evidence="5" id="KW-1185">Reference proteome</keyword>
<dbReference type="Proteomes" id="UP000198916">
    <property type="component" value="Unassembled WGS sequence"/>
</dbReference>
<dbReference type="InterPro" id="IPR028203">
    <property type="entry name" value="PSII_CF48-like_dom"/>
</dbReference>
<dbReference type="PANTHER" id="PTHR47199:SF2">
    <property type="entry name" value="PHOTOSYSTEM II STABILITY_ASSEMBLY FACTOR HCF136, CHLOROPLASTIC"/>
    <property type="match status" value="1"/>
</dbReference>
<dbReference type="STRING" id="332977.SAMN05421740_102423"/>
<dbReference type="PANTHER" id="PTHR47199">
    <property type="entry name" value="PHOTOSYSTEM II STABILITY/ASSEMBLY FACTOR HCF136, CHLOROPLASTIC"/>
    <property type="match status" value="1"/>
</dbReference>
<accession>A0A1H7J311</accession>
<dbReference type="OrthoDB" id="9813892at2"/>
<gene>
    <name evidence="4" type="ORF">SAMN05421740_102423</name>
</gene>
<keyword evidence="1" id="KW-0602">Photosynthesis</keyword>
<sequence length="339" mass="36415">MNQLLWMISCMFILPVYGQQPKITMLEAGTPTSIRGLSVLDDSVAWVSGSNGWIGRTADRGQTWHWQQVASHEAMDFRDIEAFSADEALIISAGSPLVILHTTDGGGSWQETHRDERPEIFFDGMDFWDGQRGLAYGDPIGGIMQLLATDDGGQTWQDISNQAQIRLADGEAGFAASGTGIRVLPDGHVFIASGGSQSRLFHATDYGHTWTAYTCPIIQGTASTGIFSIAFRDKQHGVVVGGDFQEDEHNEKAVFVTADGGATWQQPTVPTNGYRSAVEYVGPYHVVAVGTSGVDASTDGGASWVAVSDESFHVLRKAKTGSWVVLAGADGRIASLFLN</sequence>
<name>A0A1H7J311_9SPHI</name>
<feature type="domain" description="Photosynthesis system II assembly factor Ycf48/Hcf136-like" evidence="3">
    <location>
        <begin position="37"/>
        <end position="113"/>
    </location>
</feature>
<evidence type="ECO:0000259" key="3">
    <source>
        <dbReference type="Pfam" id="PF14870"/>
    </source>
</evidence>